<dbReference type="EMBL" id="NBCO01000103">
    <property type="protein sequence ID" value="ORC81931.1"/>
    <property type="molecule type" value="Genomic_DNA"/>
</dbReference>
<dbReference type="Proteomes" id="UP000192257">
    <property type="component" value="Unassembled WGS sequence"/>
</dbReference>
<evidence type="ECO:0000313" key="3">
    <source>
        <dbReference type="EMBL" id="ORC81931.1"/>
    </source>
</evidence>
<dbReference type="VEuPathDB" id="TriTrypDB:TM35_001031060"/>
<protein>
    <submittedName>
        <fullName evidence="3">Uncharacterized protein</fullName>
    </submittedName>
</protein>
<name>A0A1X0NFN9_9TRYP</name>
<feature type="compositionally biased region" description="Polar residues" evidence="1">
    <location>
        <begin position="69"/>
        <end position="85"/>
    </location>
</feature>
<keyword evidence="2" id="KW-0812">Transmembrane</keyword>
<dbReference type="AlphaFoldDB" id="A0A1X0NFN9"/>
<gene>
    <name evidence="3" type="ORF">TM35_001031060</name>
</gene>
<accession>A0A1X0NFN9</accession>
<keyword evidence="2" id="KW-1133">Transmembrane helix</keyword>
<reference evidence="3 4" key="1">
    <citation type="submission" date="2017-03" db="EMBL/GenBank/DDBJ databases">
        <title>An alternative strategy for trypanosome survival in the mammalian bloodstream revealed through genome and transcriptome analysis of the ubiquitous bovine parasite Trypanosoma (Megatrypanum) theileri.</title>
        <authorList>
            <person name="Kelly S."/>
            <person name="Ivens A."/>
            <person name="Mott A."/>
            <person name="O'Neill E."/>
            <person name="Emms D."/>
            <person name="Macleod O."/>
            <person name="Voorheis P."/>
            <person name="Matthews J."/>
            <person name="Matthews K."/>
            <person name="Carrington M."/>
        </authorList>
    </citation>
    <scope>NUCLEOTIDE SEQUENCE [LARGE SCALE GENOMIC DNA]</scope>
    <source>
        <strain evidence="3">Edinburgh</strain>
    </source>
</reference>
<keyword evidence="2" id="KW-0472">Membrane</keyword>
<proteinExistence type="predicted"/>
<feature type="region of interest" description="Disordered" evidence="1">
    <location>
        <begin position="1"/>
        <end position="121"/>
    </location>
</feature>
<feature type="compositionally biased region" description="Polar residues" evidence="1">
    <location>
        <begin position="46"/>
        <end position="61"/>
    </location>
</feature>
<keyword evidence="4" id="KW-1185">Reference proteome</keyword>
<feature type="transmembrane region" description="Helical" evidence="2">
    <location>
        <begin position="142"/>
        <end position="161"/>
    </location>
</feature>
<feature type="compositionally biased region" description="Low complexity" evidence="1">
    <location>
        <begin position="86"/>
        <end position="112"/>
    </location>
</feature>
<dbReference type="RefSeq" id="XP_028877075.1">
    <property type="nucleotide sequence ID" value="XM_029031634.1"/>
</dbReference>
<evidence type="ECO:0000256" key="2">
    <source>
        <dbReference type="SAM" id="Phobius"/>
    </source>
</evidence>
<evidence type="ECO:0000313" key="4">
    <source>
        <dbReference type="Proteomes" id="UP000192257"/>
    </source>
</evidence>
<feature type="non-terminal residue" evidence="3">
    <location>
        <position position="1"/>
    </location>
</feature>
<dbReference type="GeneID" id="39991414"/>
<evidence type="ECO:0000256" key="1">
    <source>
        <dbReference type="SAM" id="MobiDB-lite"/>
    </source>
</evidence>
<organism evidence="3 4">
    <name type="scientific">Trypanosoma theileri</name>
    <dbReference type="NCBI Taxonomy" id="67003"/>
    <lineage>
        <taxon>Eukaryota</taxon>
        <taxon>Discoba</taxon>
        <taxon>Euglenozoa</taxon>
        <taxon>Kinetoplastea</taxon>
        <taxon>Metakinetoplastina</taxon>
        <taxon>Trypanosomatida</taxon>
        <taxon>Trypanosomatidae</taxon>
        <taxon>Trypanosoma</taxon>
    </lineage>
</organism>
<sequence>DDKREQTELNQVSPSQDTTQKDQQTKNVESNDPAADVVTNEDRLASGTSVSEESKSANGNATLGVLTDSADSTSANSNLTQQSPAESESQENTSTTSPSIENTTTEAPTTTPSPVPNAETSSNIVSTVQNKANADSSSINPVWLRTAAPLLIVAVLFSVTLY</sequence>
<comment type="caution">
    <text evidence="3">The sequence shown here is derived from an EMBL/GenBank/DDBJ whole genome shotgun (WGS) entry which is preliminary data.</text>
</comment>